<protein>
    <submittedName>
        <fullName evidence="6">Lipopolysaccharide transport system ATP-binding protein</fullName>
    </submittedName>
</protein>
<dbReference type="Pfam" id="PF00005">
    <property type="entry name" value="ABC_tran"/>
    <property type="match status" value="1"/>
</dbReference>
<keyword evidence="2" id="KW-0813">Transport</keyword>
<sequence>MNADRMQPLLSLDQVGLAFRSGGLSLRPQPPFWVLKDVSFTLHHGETLGVIGRNAAGKSTLMRLLAGIIKHDRGNFVNHGYTAALLSLQTGFVPYLTGRQNAILSGILLGLRRREVEAQMQAIIEFSELGDFIDAPLSTYSSGMRARLGFAVAYQVEPDILLIDEMLGVGDESFRTKSTEAMHARIRSDKTIVLVSHNAGTIRELCDRAVWIEEGVTRAVGPVDEVTATYRDELARRRKQTRSVRSR</sequence>
<keyword evidence="3" id="KW-0547">Nucleotide-binding</keyword>
<dbReference type="InterPro" id="IPR003439">
    <property type="entry name" value="ABC_transporter-like_ATP-bd"/>
</dbReference>
<dbReference type="GO" id="GO:0005524">
    <property type="term" value="F:ATP binding"/>
    <property type="evidence" value="ECO:0007669"/>
    <property type="project" value="UniProtKB-KW"/>
</dbReference>
<dbReference type="SMART" id="SM00382">
    <property type="entry name" value="AAA"/>
    <property type="match status" value="1"/>
</dbReference>
<evidence type="ECO:0000256" key="4">
    <source>
        <dbReference type="ARBA" id="ARBA00022840"/>
    </source>
</evidence>
<gene>
    <name evidence="6" type="ORF">EDC35_102202</name>
</gene>
<keyword evidence="4 6" id="KW-0067">ATP-binding</keyword>
<evidence type="ECO:0000259" key="5">
    <source>
        <dbReference type="PROSITE" id="PS50893"/>
    </source>
</evidence>
<dbReference type="EMBL" id="SMAO01000002">
    <property type="protein sequence ID" value="TCT22871.1"/>
    <property type="molecule type" value="Genomic_DNA"/>
</dbReference>
<organism evidence="6 7">
    <name type="scientific">Thiobaca trueperi</name>
    <dbReference type="NCBI Taxonomy" id="127458"/>
    <lineage>
        <taxon>Bacteria</taxon>
        <taxon>Pseudomonadati</taxon>
        <taxon>Pseudomonadota</taxon>
        <taxon>Gammaproteobacteria</taxon>
        <taxon>Chromatiales</taxon>
        <taxon>Chromatiaceae</taxon>
        <taxon>Thiobaca</taxon>
    </lineage>
</organism>
<dbReference type="CDD" id="cd03220">
    <property type="entry name" value="ABC_KpsT_Wzt"/>
    <property type="match status" value="1"/>
</dbReference>
<name>A0A4R3N3T0_9GAMM</name>
<dbReference type="InterPro" id="IPR015860">
    <property type="entry name" value="ABC_transpr_TagH-like"/>
</dbReference>
<feature type="domain" description="ABC transporter" evidence="5">
    <location>
        <begin position="19"/>
        <end position="239"/>
    </location>
</feature>
<dbReference type="PROSITE" id="PS50893">
    <property type="entry name" value="ABC_TRANSPORTER_2"/>
    <property type="match status" value="1"/>
</dbReference>
<accession>A0A4R3N3T0</accession>
<evidence type="ECO:0000256" key="1">
    <source>
        <dbReference type="ARBA" id="ARBA00005417"/>
    </source>
</evidence>
<dbReference type="GO" id="GO:0140359">
    <property type="term" value="F:ABC-type transporter activity"/>
    <property type="evidence" value="ECO:0007669"/>
    <property type="project" value="InterPro"/>
</dbReference>
<dbReference type="AlphaFoldDB" id="A0A4R3N3T0"/>
<dbReference type="PANTHER" id="PTHR46743:SF2">
    <property type="entry name" value="TEICHOIC ACIDS EXPORT ATP-BINDING PROTEIN TAGH"/>
    <property type="match status" value="1"/>
</dbReference>
<dbReference type="InterPro" id="IPR017871">
    <property type="entry name" value="ABC_transporter-like_CS"/>
</dbReference>
<comment type="similarity">
    <text evidence="1">Belongs to the ABC transporter superfamily.</text>
</comment>
<evidence type="ECO:0000256" key="3">
    <source>
        <dbReference type="ARBA" id="ARBA00022741"/>
    </source>
</evidence>
<dbReference type="RefSeq" id="WP_243651422.1">
    <property type="nucleotide sequence ID" value="NZ_SMAO01000002.1"/>
</dbReference>
<proteinExistence type="inferred from homology"/>
<keyword evidence="7" id="KW-1185">Reference proteome</keyword>
<dbReference type="SUPFAM" id="SSF52540">
    <property type="entry name" value="P-loop containing nucleoside triphosphate hydrolases"/>
    <property type="match status" value="1"/>
</dbReference>
<evidence type="ECO:0000313" key="7">
    <source>
        <dbReference type="Proteomes" id="UP000295717"/>
    </source>
</evidence>
<dbReference type="Proteomes" id="UP000295717">
    <property type="component" value="Unassembled WGS sequence"/>
</dbReference>
<evidence type="ECO:0000313" key="6">
    <source>
        <dbReference type="EMBL" id="TCT22871.1"/>
    </source>
</evidence>
<dbReference type="PANTHER" id="PTHR46743">
    <property type="entry name" value="TEICHOIC ACIDS EXPORT ATP-BINDING PROTEIN TAGH"/>
    <property type="match status" value="1"/>
</dbReference>
<reference evidence="6 7" key="1">
    <citation type="submission" date="2019-03" db="EMBL/GenBank/DDBJ databases">
        <title>Genomic Encyclopedia of Type Strains, Phase IV (KMG-IV): sequencing the most valuable type-strain genomes for metagenomic binning, comparative biology and taxonomic classification.</title>
        <authorList>
            <person name="Goeker M."/>
        </authorList>
    </citation>
    <scope>NUCLEOTIDE SEQUENCE [LARGE SCALE GENOMIC DNA]</scope>
    <source>
        <strain evidence="6 7">DSM 13587</strain>
    </source>
</reference>
<evidence type="ECO:0000256" key="2">
    <source>
        <dbReference type="ARBA" id="ARBA00022448"/>
    </source>
</evidence>
<dbReference type="GO" id="GO:0016887">
    <property type="term" value="F:ATP hydrolysis activity"/>
    <property type="evidence" value="ECO:0007669"/>
    <property type="project" value="InterPro"/>
</dbReference>
<dbReference type="InterPro" id="IPR050683">
    <property type="entry name" value="Bact_Polysacc_Export_ATP-bd"/>
</dbReference>
<comment type="caution">
    <text evidence="6">The sequence shown here is derived from an EMBL/GenBank/DDBJ whole genome shotgun (WGS) entry which is preliminary data.</text>
</comment>
<dbReference type="InterPro" id="IPR027417">
    <property type="entry name" value="P-loop_NTPase"/>
</dbReference>
<dbReference type="GO" id="GO:0016020">
    <property type="term" value="C:membrane"/>
    <property type="evidence" value="ECO:0007669"/>
    <property type="project" value="InterPro"/>
</dbReference>
<dbReference type="PROSITE" id="PS00211">
    <property type="entry name" value="ABC_TRANSPORTER_1"/>
    <property type="match status" value="1"/>
</dbReference>
<dbReference type="Gene3D" id="3.40.50.300">
    <property type="entry name" value="P-loop containing nucleotide triphosphate hydrolases"/>
    <property type="match status" value="1"/>
</dbReference>
<dbReference type="InterPro" id="IPR003593">
    <property type="entry name" value="AAA+_ATPase"/>
</dbReference>